<dbReference type="InterPro" id="IPR027417">
    <property type="entry name" value="P-loop_NTPase"/>
</dbReference>
<dbReference type="Pfam" id="PF21530">
    <property type="entry name" value="Pif1_2B_dom"/>
    <property type="match status" value="1"/>
</dbReference>
<proteinExistence type="inferred from homology"/>
<comment type="cofactor">
    <cofactor evidence="1">
        <name>Mg(2+)</name>
        <dbReference type="ChEBI" id="CHEBI:18420"/>
    </cofactor>
</comment>
<accession>A0A814FE49</accession>
<keyword evidence="1" id="KW-0233">DNA recombination</keyword>
<dbReference type="Proteomes" id="UP000663879">
    <property type="component" value="Unassembled WGS sequence"/>
</dbReference>
<feature type="domain" description="DNA helicase Pif1-like DEAD-box helicase" evidence="2">
    <location>
        <begin position="79"/>
        <end position="286"/>
    </location>
</feature>
<dbReference type="EMBL" id="CAJNOC010003362">
    <property type="protein sequence ID" value="CAF0979435.1"/>
    <property type="molecule type" value="Genomic_DNA"/>
</dbReference>
<evidence type="ECO:0000259" key="2">
    <source>
        <dbReference type="Pfam" id="PF05970"/>
    </source>
</evidence>
<comment type="similarity">
    <text evidence="1">Belongs to the helicase family.</text>
</comment>
<keyword evidence="1" id="KW-0234">DNA repair</keyword>
<dbReference type="GO" id="GO:0016787">
    <property type="term" value="F:hydrolase activity"/>
    <property type="evidence" value="ECO:0007669"/>
    <property type="project" value="UniProtKB-KW"/>
</dbReference>
<reference evidence="4" key="1">
    <citation type="submission" date="2021-02" db="EMBL/GenBank/DDBJ databases">
        <authorList>
            <person name="Nowell W R."/>
        </authorList>
    </citation>
    <scope>NUCLEOTIDE SEQUENCE</scope>
    <source>
        <strain evidence="4">Ploen Becks lab</strain>
    </source>
</reference>
<keyword evidence="5" id="KW-1185">Reference proteome</keyword>
<dbReference type="InterPro" id="IPR010285">
    <property type="entry name" value="DNA_helicase_pif1-like_DEAD"/>
</dbReference>
<comment type="catalytic activity">
    <reaction evidence="1">
        <text>ATP + H2O = ADP + phosphate + H(+)</text>
        <dbReference type="Rhea" id="RHEA:13065"/>
        <dbReference type="ChEBI" id="CHEBI:15377"/>
        <dbReference type="ChEBI" id="CHEBI:15378"/>
        <dbReference type="ChEBI" id="CHEBI:30616"/>
        <dbReference type="ChEBI" id="CHEBI:43474"/>
        <dbReference type="ChEBI" id="CHEBI:456216"/>
        <dbReference type="EC" id="5.6.2.3"/>
    </reaction>
</comment>
<dbReference type="PANTHER" id="PTHR10492">
    <property type="match status" value="1"/>
</dbReference>
<protein>
    <recommendedName>
        <fullName evidence="1">ATP-dependent DNA helicase</fullName>
        <ecNumber evidence="1">5.6.2.3</ecNumber>
    </recommendedName>
</protein>
<dbReference type="InterPro" id="IPR049163">
    <property type="entry name" value="Pif1-like_2B_dom"/>
</dbReference>
<evidence type="ECO:0000256" key="1">
    <source>
        <dbReference type="RuleBase" id="RU363044"/>
    </source>
</evidence>
<keyword evidence="1" id="KW-0227">DNA damage</keyword>
<dbReference type="Pfam" id="PF05970">
    <property type="entry name" value="PIF1"/>
    <property type="match status" value="1"/>
</dbReference>
<keyword evidence="1" id="KW-0378">Hydrolase</keyword>
<keyword evidence="1" id="KW-0347">Helicase</keyword>
<feature type="domain" description="DNA helicase Pif1-like 2B" evidence="3">
    <location>
        <begin position="342"/>
        <end position="385"/>
    </location>
</feature>
<sequence length="622" mass="71759">MGKIVIERLGNTEVVHYNEIKHYVDGRFVSSFEAFYRLGNHDSEEVATNKALQHIKYHYQINNMDYSASGLPEPSLTLQLNDSQREIFNKVQEALLNETQRSKIFFVDGPGCSGKTFLFESMINYAKSINKSVLPGAYTGIAASLLPEGQTIHSRFGVPFVLERDTTWEHIGPKFEALKNCDHILWDEVSMAHKYMIEAVDRRMRDLCQINLPFGGKVFVFAGDFRQTLPIIVGADLSKAVYVCFKNSRDLWPLVEKFSLAQNMRAHEDPEFAEWLLKLGNSQLKGYNENHTILTPLNKDVYKINHNCLEFMNTENKEYLSADRLCMDEDDYVVEKYQTETLNATTPNGYPLQRLELKLGCVVMLLKNISLFQGLCNGTRLKILQMRESYVVAKILFGPYAGKTYLICRHKFKPIASNPRPFDFERVQFPLKLAFAMTINKSQGQTFNRIAIYLPEPVFAHGQLYVAMSRVRRFEDVRVLIENRHYGLKRQGTIMPGDMYYYTRNVVCREVLTNEVGEYVGRHVPRGSSQEENQILIAEMERTEEEYNVRLADDQLLITELMRYELVANGTEEQLFDLDVQQHNINFPNDGPKEYTGQNAGDLLFDIEEVNEEDTVNEQMDF</sequence>
<dbReference type="GO" id="GO:0006281">
    <property type="term" value="P:DNA repair"/>
    <property type="evidence" value="ECO:0007669"/>
    <property type="project" value="UniProtKB-KW"/>
</dbReference>
<dbReference type="GO" id="GO:0043139">
    <property type="term" value="F:5'-3' DNA helicase activity"/>
    <property type="evidence" value="ECO:0007669"/>
    <property type="project" value="UniProtKB-EC"/>
</dbReference>
<dbReference type="GO" id="GO:0006310">
    <property type="term" value="P:DNA recombination"/>
    <property type="evidence" value="ECO:0007669"/>
    <property type="project" value="UniProtKB-KW"/>
</dbReference>
<evidence type="ECO:0000313" key="5">
    <source>
        <dbReference type="Proteomes" id="UP000663879"/>
    </source>
</evidence>
<comment type="caution">
    <text evidence="4">The sequence shown here is derived from an EMBL/GenBank/DDBJ whole genome shotgun (WGS) entry which is preliminary data.</text>
</comment>
<dbReference type="EC" id="5.6.2.3" evidence="1"/>
<name>A0A814FE49_9BILA</name>
<dbReference type="FunFam" id="3.40.50.300:FF:002884">
    <property type="entry name" value="ATP-dependent DNA helicase"/>
    <property type="match status" value="1"/>
</dbReference>
<dbReference type="OrthoDB" id="272985at2759"/>
<keyword evidence="1" id="KW-0547">Nucleotide-binding</keyword>
<evidence type="ECO:0000259" key="3">
    <source>
        <dbReference type="Pfam" id="PF21530"/>
    </source>
</evidence>
<dbReference type="AlphaFoldDB" id="A0A814FE49"/>
<dbReference type="Gene3D" id="3.40.50.300">
    <property type="entry name" value="P-loop containing nucleotide triphosphate hydrolases"/>
    <property type="match status" value="2"/>
</dbReference>
<dbReference type="GO" id="GO:0000723">
    <property type="term" value="P:telomere maintenance"/>
    <property type="evidence" value="ECO:0007669"/>
    <property type="project" value="InterPro"/>
</dbReference>
<dbReference type="GO" id="GO:0005524">
    <property type="term" value="F:ATP binding"/>
    <property type="evidence" value="ECO:0007669"/>
    <property type="project" value="UniProtKB-KW"/>
</dbReference>
<dbReference type="PANTHER" id="PTHR10492:SF57">
    <property type="entry name" value="ATP-DEPENDENT DNA HELICASE"/>
    <property type="match status" value="1"/>
</dbReference>
<gene>
    <name evidence="4" type="ORF">OXX778_LOCUS15340</name>
</gene>
<dbReference type="SUPFAM" id="SSF52540">
    <property type="entry name" value="P-loop containing nucleoside triphosphate hydrolases"/>
    <property type="match status" value="2"/>
</dbReference>
<dbReference type="CDD" id="cd18809">
    <property type="entry name" value="SF1_C_RecD"/>
    <property type="match status" value="1"/>
</dbReference>
<evidence type="ECO:0000313" key="4">
    <source>
        <dbReference type="EMBL" id="CAF0979435.1"/>
    </source>
</evidence>
<organism evidence="4 5">
    <name type="scientific">Brachionus calyciflorus</name>
    <dbReference type="NCBI Taxonomy" id="104777"/>
    <lineage>
        <taxon>Eukaryota</taxon>
        <taxon>Metazoa</taxon>
        <taxon>Spiralia</taxon>
        <taxon>Gnathifera</taxon>
        <taxon>Rotifera</taxon>
        <taxon>Eurotatoria</taxon>
        <taxon>Monogononta</taxon>
        <taxon>Pseudotrocha</taxon>
        <taxon>Ploima</taxon>
        <taxon>Brachionidae</taxon>
        <taxon>Brachionus</taxon>
    </lineage>
</organism>
<keyword evidence="1" id="KW-0067">ATP-binding</keyword>